<dbReference type="InterPro" id="IPR002110">
    <property type="entry name" value="Ankyrin_rpt"/>
</dbReference>
<protein>
    <submittedName>
        <fullName evidence="4">Uncharacterized protein</fullName>
    </submittedName>
</protein>
<reference evidence="4" key="2">
    <citation type="submission" date="2023-06" db="EMBL/GenBank/DDBJ databases">
        <authorList>
            <person name="Ma L."/>
            <person name="Liu K.-W."/>
            <person name="Li Z."/>
            <person name="Hsiao Y.-Y."/>
            <person name="Qi Y."/>
            <person name="Fu T."/>
            <person name="Tang G."/>
            <person name="Zhang D."/>
            <person name="Sun W.-H."/>
            <person name="Liu D.-K."/>
            <person name="Li Y."/>
            <person name="Chen G.-Z."/>
            <person name="Liu X.-D."/>
            <person name="Liao X.-Y."/>
            <person name="Jiang Y.-T."/>
            <person name="Yu X."/>
            <person name="Hao Y."/>
            <person name="Huang J."/>
            <person name="Zhao X.-W."/>
            <person name="Ke S."/>
            <person name="Chen Y.-Y."/>
            <person name="Wu W.-L."/>
            <person name="Hsu J.-L."/>
            <person name="Lin Y.-F."/>
            <person name="Huang M.-D."/>
            <person name="Li C.-Y."/>
            <person name="Huang L."/>
            <person name="Wang Z.-W."/>
            <person name="Zhao X."/>
            <person name="Zhong W.-Y."/>
            <person name="Peng D.-H."/>
            <person name="Ahmad S."/>
            <person name="Lan S."/>
            <person name="Zhang J.-S."/>
            <person name="Tsai W.-C."/>
            <person name="Van De Peer Y."/>
            <person name="Liu Z.-J."/>
        </authorList>
    </citation>
    <scope>NUCLEOTIDE SEQUENCE</scope>
    <source>
        <strain evidence="4">CP</strain>
        <tissue evidence="4">Leaves</tissue>
    </source>
</reference>
<sequence>MDRLVKVEAAEIIIHYLPNNSRSSSQPFKVTNLMHTMSVAVHVTTDPPSPLFLTSHSILPPLSSSHFTLPLSPSPTLDPSILPNLRLIVRSTMLPTGKADSDDLRRLFSKPGVHIFRDASVPIFLVGLSVARSLLRLPQFHPFLLSKALTACSPSDSSSLLLLSAASSSPAPVISTLITAGADVNVRDSDGKSPLSLAVLSGDVDAVNILVSSGATVDPAVDRLMHVAAGMGWTEVMEALVACYGGVNWADLTDDLGRTVVHASALAGQLGALGFCVVSASGDPDRADVNGWTPLHCAASEGHLDAVEFLLDRSIFTKYAVTKGAMKTPYDLAADGGHEHLYEALRLGDALHRSARLGDAHGLESCVERGVAVDARDQNGWTPLHRAAFKGRIEAVRSLIECGAEVDPEDHRGYTPLRLAVETGNAEVTLCLIAHGARANLKGFRGEYKGLKPGFYFPAKYSVAPHATLENTVSIRT</sequence>
<proteinExistence type="predicted"/>
<feature type="repeat" description="ANK" evidence="3">
    <location>
        <begin position="412"/>
        <end position="444"/>
    </location>
</feature>
<feature type="repeat" description="ANK" evidence="3">
    <location>
        <begin position="379"/>
        <end position="411"/>
    </location>
</feature>
<evidence type="ECO:0000256" key="1">
    <source>
        <dbReference type="ARBA" id="ARBA00022737"/>
    </source>
</evidence>
<evidence type="ECO:0000313" key="4">
    <source>
        <dbReference type="EMBL" id="KAK1316730.1"/>
    </source>
</evidence>
<dbReference type="Proteomes" id="UP001180020">
    <property type="component" value="Unassembled WGS sequence"/>
</dbReference>
<reference evidence="4" key="1">
    <citation type="journal article" date="2023" name="Nat. Commun.">
        <title>Diploid and tetraploid genomes of Acorus and the evolution of monocots.</title>
        <authorList>
            <person name="Ma L."/>
            <person name="Liu K.W."/>
            <person name="Li Z."/>
            <person name="Hsiao Y.Y."/>
            <person name="Qi Y."/>
            <person name="Fu T."/>
            <person name="Tang G.D."/>
            <person name="Zhang D."/>
            <person name="Sun W.H."/>
            <person name="Liu D.K."/>
            <person name="Li Y."/>
            <person name="Chen G.Z."/>
            <person name="Liu X.D."/>
            <person name="Liao X.Y."/>
            <person name="Jiang Y.T."/>
            <person name="Yu X."/>
            <person name="Hao Y."/>
            <person name="Huang J."/>
            <person name="Zhao X.W."/>
            <person name="Ke S."/>
            <person name="Chen Y.Y."/>
            <person name="Wu W.L."/>
            <person name="Hsu J.L."/>
            <person name="Lin Y.F."/>
            <person name="Huang M.D."/>
            <person name="Li C.Y."/>
            <person name="Huang L."/>
            <person name="Wang Z.W."/>
            <person name="Zhao X."/>
            <person name="Zhong W.Y."/>
            <person name="Peng D.H."/>
            <person name="Ahmad S."/>
            <person name="Lan S."/>
            <person name="Zhang J.S."/>
            <person name="Tsai W.C."/>
            <person name="Van de Peer Y."/>
            <person name="Liu Z.J."/>
        </authorList>
    </citation>
    <scope>NUCLEOTIDE SEQUENCE</scope>
    <source>
        <strain evidence="4">CP</strain>
    </source>
</reference>
<dbReference type="Pfam" id="PF00023">
    <property type="entry name" value="Ank"/>
    <property type="match status" value="2"/>
</dbReference>
<dbReference type="InterPro" id="IPR036770">
    <property type="entry name" value="Ankyrin_rpt-contain_sf"/>
</dbReference>
<keyword evidence="1" id="KW-0677">Repeat</keyword>
<keyword evidence="2 3" id="KW-0040">ANK repeat</keyword>
<dbReference type="Gene3D" id="1.25.40.20">
    <property type="entry name" value="Ankyrin repeat-containing domain"/>
    <property type="match status" value="3"/>
</dbReference>
<accession>A0AAV9ESU9</accession>
<organism evidence="4 5">
    <name type="scientific">Acorus calamus</name>
    <name type="common">Sweet flag</name>
    <dbReference type="NCBI Taxonomy" id="4465"/>
    <lineage>
        <taxon>Eukaryota</taxon>
        <taxon>Viridiplantae</taxon>
        <taxon>Streptophyta</taxon>
        <taxon>Embryophyta</taxon>
        <taxon>Tracheophyta</taxon>
        <taxon>Spermatophyta</taxon>
        <taxon>Magnoliopsida</taxon>
        <taxon>Liliopsida</taxon>
        <taxon>Acoraceae</taxon>
        <taxon>Acorus</taxon>
    </lineage>
</organism>
<evidence type="ECO:0000313" key="5">
    <source>
        <dbReference type="Proteomes" id="UP001180020"/>
    </source>
</evidence>
<dbReference type="PROSITE" id="PS50297">
    <property type="entry name" value="ANK_REP_REGION"/>
    <property type="match status" value="4"/>
</dbReference>
<dbReference type="PANTHER" id="PTHR24198">
    <property type="entry name" value="ANKYRIN REPEAT AND PROTEIN KINASE DOMAIN-CONTAINING PROTEIN"/>
    <property type="match status" value="1"/>
</dbReference>
<gene>
    <name evidence="4" type="ORF">QJS10_CPA05g00912</name>
</gene>
<keyword evidence="5" id="KW-1185">Reference proteome</keyword>
<name>A0AAV9ESU9_ACOCL</name>
<dbReference type="SMART" id="SM00248">
    <property type="entry name" value="ANK"/>
    <property type="match status" value="5"/>
</dbReference>
<dbReference type="Pfam" id="PF12796">
    <property type="entry name" value="Ank_2"/>
    <property type="match status" value="1"/>
</dbReference>
<feature type="repeat" description="ANK" evidence="3">
    <location>
        <begin position="156"/>
        <end position="189"/>
    </location>
</feature>
<evidence type="ECO:0000256" key="3">
    <source>
        <dbReference type="PROSITE-ProRule" id="PRU00023"/>
    </source>
</evidence>
<dbReference type="PRINTS" id="PR01415">
    <property type="entry name" value="ANKYRIN"/>
</dbReference>
<dbReference type="PROSITE" id="PS50088">
    <property type="entry name" value="ANK_REPEAT"/>
    <property type="match status" value="5"/>
</dbReference>
<comment type="caution">
    <text evidence="4">The sequence shown here is derived from an EMBL/GenBank/DDBJ whole genome shotgun (WGS) entry which is preliminary data.</text>
</comment>
<dbReference type="SUPFAM" id="SSF48403">
    <property type="entry name" value="Ankyrin repeat"/>
    <property type="match status" value="1"/>
</dbReference>
<evidence type="ECO:0000256" key="2">
    <source>
        <dbReference type="ARBA" id="ARBA00023043"/>
    </source>
</evidence>
<dbReference type="AlphaFoldDB" id="A0AAV9ESU9"/>
<feature type="repeat" description="ANK" evidence="3">
    <location>
        <begin position="190"/>
        <end position="222"/>
    </location>
</feature>
<feature type="repeat" description="ANK" evidence="3">
    <location>
        <begin position="290"/>
        <end position="314"/>
    </location>
</feature>
<dbReference type="EMBL" id="JAUJYO010000005">
    <property type="protein sequence ID" value="KAK1316730.1"/>
    <property type="molecule type" value="Genomic_DNA"/>
</dbReference>
<dbReference type="PANTHER" id="PTHR24198:SF165">
    <property type="entry name" value="ANKYRIN REPEAT-CONTAINING PROTEIN-RELATED"/>
    <property type="match status" value="1"/>
</dbReference>